<dbReference type="AlphaFoldDB" id="A0A806FW12"/>
<name>A0A806FW12_BIFAN</name>
<evidence type="ECO:0000313" key="2">
    <source>
        <dbReference type="EMBL" id="AEK30502.1"/>
    </source>
</evidence>
<feature type="domain" description="Cupin type-2" evidence="1">
    <location>
        <begin position="69"/>
        <end position="135"/>
    </location>
</feature>
<dbReference type="PANTHER" id="PTHR37694:SF1">
    <property type="entry name" value="SLR8022 PROTEIN"/>
    <property type="match status" value="1"/>
</dbReference>
<dbReference type="Proteomes" id="UP000008394">
    <property type="component" value="Chromosome"/>
</dbReference>
<evidence type="ECO:0000313" key="3">
    <source>
        <dbReference type="Proteomes" id="UP000008394"/>
    </source>
</evidence>
<dbReference type="PANTHER" id="PTHR37694">
    <property type="entry name" value="SLR8022 PROTEIN"/>
    <property type="match status" value="1"/>
</dbReference>
<dbReference type="InterPro" id="IPR014710">
    <property type="entry name" value="RmlC-like_jellyroll"/>
</dbReference>
<dbReference type="Gene3D" id="2.60.120.10">
    <property type="entry name" value="Jelly Rolls"/>
    <property type="match status" value="1"/>
</dbReference>
<protein>
    <submittedName>
        <fullName evidence="2">Hypothetical cytosolic protein</fullName>
    </submittedName>
</protein>
<dbReference type="EMBL" id="CP002915">
    <property type="protein sequence ID" value="AEK30502.1"/>
    <property type="molecule type" value="Genomic_DNA"/>
</dbReference>
<dbReference type="InterPro" id="IPR011051">
    <property type="entry name" value="RmlC_Cupin_sf"/>
</dbReference>
<proteinExistence type="predicted"/>
<organism evidence="2 3">
    <name type="scientific">Bifidobacterium animalis subsp. lactis CNCM I-2494</name>
    <dbReference type="NCBI Taxonomy" id="1042403"/>
    <lineage>
        <taxon>Bacteria</taxon>
        <taxon>Bacillati</taxon>
        <taxon>Actinomycetota</taxon>
        <taxon>Actinomycetes</taxon>
        <taxon>Bifidobacteriales</taxon>
        <taxon>Bifidobacteriaceae</taxon>
        <taxon>Bifidobacterium</taxon>
    </lineage>
</organism>
<dbReference type="InterPro" id="IPR013096">
    <property type="entry name" value="Cupin_2"/>
</dbReference>
<dbReference type="SUPFAM" id="SSF51182">
    <property type="entry name" value="RmlC-like cupins"/>
    <property type="match status" value="1"/>
</dbReference>
<evidence type="ECO:0000259" key="1">
    <source>
        <dbReference type="Pfam" id="PF07883"/>
    </source>
</evidence>
<sequence>MPSAAVDAQFGAPWLGYTFRMFGNQGGHMQMDEPGMQMLDGVADMVSIQPEATVSRTAMRTEGGNVVLFAFDSGQELSEHTAAMPAFIQVLRGRLLVNGGDDEREVAPGDLVYLPTRLPHAVKALEPSVMMLTMITAARAADAIDG</sequence>
<dbReference type="CDD" id="cd02230">
    <property type="entry name" value="cupin_HP0902-like"/>
    <property type="match status" value="1"/>
</dbReference>
<gene>
    <name evidence="2" type="ORF">BALAC2494_00201</name>
</gene>
<dbReference type="KEGG" id="bnm:BALAC2494_00201"/>
<accession>A0A806FW12</accession>
<reference evidence="2 3" key="1">
    <citation type="journal article" date="2011" name="J. Bacteriol.">
        <title>Genome Sequence of the Probiotic Strain Bifidobacterium animalis subsp. lactis CNCM I-2494.</title>
        <authorList>
            <person name="Chervaux C."/>
            <person name="Grimaldi C."/>
            <person name="Bolotin A."/>
            <person name="Quinquis B."/>
            <person name="Legrain-Raspaud S."/>
            <person name="van Hylckama Vlieg J.E."/>
            <person name="Denariaz G."/>
            <person name="Smokvina T."/>
        </authorList>
    </citation>
    <scope>NUCLEOTIDE SEQUENCE [LARGE SCALE GENOMIC DNA]</scope>
    <source>
        <strain evidence="2 3">CNCM I-2494</strain>
    </source>
</reference>
<dbReference type="Pfam" id="PF07883">
    <property type="entry name" value="Cupin_2"/>
    <property type="match status" value="1"/>
</dbReference>